<proteinExistence type="predicted"/>
<evidence type="ECO:0000256" key="1">
    <source>
        <dbReference type="SAM" id="MobiDB-lite"/>
    </source>
</evidence>
<dbReference type="GeneID" id="5492467"/>
<dbReference type="InParanoid" id="A7EAA4"/>
<sequence>MATIIAIKAPVDNCTPPLEVPDAPASLSTPLLPAELAASPADGSLGAEGSEVASAEKNDATELEDMAGVSDIEVVEDGVSVVDDWGEFVLDIDVETGLAVEVTKELCAEILPKRKKRKKKVKETRRLKMSFIMK</sequence>
<keyword evidence="3" id="KW-1185">Reference proteome</keyword>
<reference evidence="3" key="1">
    <citation type="journal article" date="2011" name="PLoS Genet.">
        <title>Genomic analysis of the necrotrophic fungal pathogens Sclerotinia sclerotiorum and Botrytis cinerea.</title>
        <authorList>
            <person name="Amselem J."/>
            <person name="Cuomo C.A."/>
            <person name="van Kan J.A."/>
            <person name="Viaud M."/>
            <person name="Benito E.P."/>
            <person name="Couloux A."/>
            <person name="Coutinho P.M."/>
            <person name="de Vries R.P."/>
            <person name="Dyer P.S."/>
            <person name="Fillinger S."/>
            <person name="Fournier E."/>
            <person name="Gout L."/>
            <person name="Hahn M."/>
            <person name="Kohn L."/>
            <person name="Lapalu N."/>
            <person name="Plummer K.M."/>
            <person name="Pradier J.M."/>
            <person name="Quevillon E."/>
            <person name="Sharon A."/>
            <person name="Simon A."/>
            <person name="ten Have A."/>
            <person name="Tudzynski B."/>
            <person name="Tudzynski P."/>
            <person name="Wincker P."/>
            <person name="Andrew M."/>
            <person name="Anthouard V."/>
            <person name="Beever R.E."/>
            <person name="Beffa R."/>
            <person name="Benoit I."/>
            <person name="Bouzid O."/>
            <person name="Brault B."/>
            <person name="Chen Z."/>
            <person name="Choquer M."/>
            <person name="Collemare J."/>
            <person name="Cotton P."/>
            <person name="Danchin E.G."/>
            <person name="Da Silva C."/>
            <person name="Gautier A."/>
            <person name="Giraud C."/>
            <person name="Giraud T."/>
            <person name="Gonzalez C."/>
            <person name="Grossetete S."/>
            <person name="Guldener U."/>
            <person name="Henrissat B."/>
            <person name="Howlett B.J."/>
            <person name="Kodira C."/>
            <person name="Kretschmer M."/>
            <person name="Lappartient A."/>
            <person name="Leroch M."/>
            <person name="Levis C."/>
            <person name="Mauceli E."/>
            <person name="Neuveglise C."/>
            <person name="Oeser B."/>
            <person name="Pearson M."/>
            <person name="Poulain J."/>
            <person name="Poussereau N."/>
            <person name="Quesneville H."/>
            <person name="Rascle C."/>
            <person name="Schumacher J."/>
            <person name="Segurens B."/>
            <person name="Sexton A."/>
            <person name="Silva E."/>
            <person name="Sirven C."/>
            <person name="Soanes D.M."/>
            <person name="Talbot N.J."/>
            <person name="Templeton M."/>
            <person name="Yandava C."/>
            <person name="Yarden O."/>
            <person name="Zeng Q."/>
            <person name="Rollins J.A."/>
            <person name="Lebrun M.H."/>
            <person name="Dickman M."/>
        </authorList>
    </citation>
    <scope>NUCLEOTIDE SEQUENCE [LARGE SCALE GENOMIC DNA]</scope>
    <source>
        <strain evidence="3">ATCC 18683 / 1980 / Ss-1</strain>
    </source>
</reference>
<dbReference type="Proteomes" id="UP000001312">
    <property type="component" value="Unassembled WGS sequence"/>
</dbReference>
<feature type="region of interest" description="Disordered" evidence="1">
    <location>
        <begin position="39"/>
        <end position="63"/>
    </location>
</feature>
<dbReference type="KEGG" id="ssl:SS1G_02236"/>
<accession>A7EAA4</accession>
<dbReference type="EMBL" id="CH476623">
    <property type="protein sequence ID" value="EDN99382.1"/>
    <property type="molecule type" value="Genomic_DNA"/>
</dbReference>
<dbReference type="HOGENOM" id="CLU_1897467_0_0_1"/>
<dbReference type="RefSeq" id="XP_001596020.1">
    <property type="nucleotide sequence ID" value="XM_001595970.1"/>
</dbReference>
<name>A7EAA4_SCLS1</name>
<evidence type="ECO:0000313" key="3">
    <source>
        <dbReference type="Proteomes" id="UP000001312"/>
    </source>
</evidence>
<evidence type="ECO:0000313" key="2">
    <source>
        <dbReference type="EMBL" id="EDN99382.1"/>
    </source>
</evidence>
<dbReference type="AlphaFoldDB" id="A7EAA4"/>
<organism evidence="2 3">
    <name type="scientific">Sclerotinia sclerotiorum (strain ATCC 18683 / 1980 / Ss-1)</name>
    <name type="common">White mold</name>
    <name type="synonym">Whetzelinia sclerotiorum</name>
    <dbReference type="NCBI Taxonomy" id="665079"/>
    <lineage>
        <taxon>Eukaryota</taxon>
        <taxon>Fungi</taxon>
        <taxon>Dikarya</taxon>
        <taxon>Ascomycota</taxon>
        <taxon>Pezizomycotina</taxon>
        <taxon>Leotiomycetes</taxon>
        <taxon>Helotiales</taxon>
        <taxon>Sclerotiniaceae</taxon>
        <taxon>Sclerotinia</taxon>
    </lineage>
</organism>
<protein>
    <submittedName>
        <fullName evidence="2">Uncharacterized protein</fullName>
    </submittedName>
</protein>
<gene>
    <name evidence="2" type="ORF">SS1G_02236</name>
</gene>